<accession>A0A8J6P1T3</accession>
<evidence type="ECO:0008006" key="3">
    <source>
        <dbReference type="Google" id="ProtNLM"/>
    </source>
</evidence>
<dbReference type="GO" id="GO:0006313">
    <property type="term" value="P:DNA transposition"/>
    <property type="evidence" value="ECO:0007669"/>
    <property type="project" value="InterPro"/>
</dbReference>
<comment type="caution">
    <text evidence="1">The sequence shown here is derived from an EMBL/GenBank/DDBJ whole genome shotgun (WGS) entry which is preliminary data.</text>
</comment>
<dbReference type="GO" id="GO:0043565">
    <property type="term" value="F:sequence-specific DNA binding"/>
    <property type="evidence" value="ECO:0007669"/>
    <property type="project" value="InterPro"/>
</dbReference>
<dbReference type="AlphaFoldDB" id="A0A8J6P1T3"/>
<sequence length="223" mass="25752">MENDAYVVELSCYIHRNPLRAGMVKRLIDYGWSSYPVYAYGRKGPDWLKTDLILAHFQGEDPRGAYRRKVQSYAGEEKRLWEDFRQGLALGTGRFVDLIKKRYPTGRPHREIPRQRGVVGRVNTEEVIKKASGLFNCDTAGFKEKDRLYGKDKDKRDLLVFFLWEGGAYNNREIGDMFGITYSAVSHIVKQVKAKVKTDQDFQNNYALLNSQINIMTPDSLTK</sequence>
<dbReference type="Gene3D" id="3.30.70.1290">
    <property type="entry name" value="Transposase IS200-like"/>
    <property type="match status" value="1"/>
</dbReference>
<evidence type="ECO:0000313" key="2">
    <source>
        <dbReference type="Proteomes" id="UP000605201"/>
    </source>
</evidence>
<reference evidence="1 2" key="1">
    <citation type="submission" date="2020-08" db="EMBL/GenBank/DDBJ databases">
        <title>Bridging the membrane lipid divide: bacteria of the FCB group superphylum have the potential to synthesize archaeal ether lipids.</title>
        <authorList>
            <person name="Villanueva L."/>
            <person name="Von Meijenfeldt F.A.B."/>
            <person name="Westbye A.B."/>
            <person name="Yadav S."/>
            <person name="Hopmans E.C."/>
            <person name="Dutilh B.E."/>
            <person name="Sinninghe Damste J.S."/>
        </authorList>
    </citation>
    <scope>NUCLEOTIDE SEQUENCE [LARGE SCALE GENOMIC DNA]</scope>
    <source>
        <strain evidence="1">NIOZ-UU17</strain>
    </source>
</reference>
<evidence type="ECO:0000313" key="1">
    <source>
        <dbReference type="EMBL" id="MBC8431477.1"/>
    </source>
</evidence>
<dbReference type="GO" id="GO:0004803">
    <property type="term" value="F:transposase activity"/>
    <property type="evidence" value="ECO:0007669"/>
    <property type="project" value="InterPro"/>
</dbReference>
<dbReference type="InterPro" id="IPR036515">
    <property type="entry name" value="Transposase_17_sf"/>
</dbReference>
<gene>
    <name evidence="1" type="ORF">H8D96_06115</name>
</gene>
<dbReference type="Proteomes" id="UP000605201">
    <property type="component" value="Unassembled WGS sequence"/>
</dbReference>
<organism evidence="1 2">
    <name type="scientific">Candidatus Desulfatibia vada</name>
    <dbReference type="NCBI Taxonomy" id="2841696"/>
    <lineage>
        <taxon>Bacteria</taxon>
        <taxon>Pseudomonadati</taxon>
        <taxon>Thermodesulfobacteriota</taxon>
        <taxon>Desulfobacteria</taxon>
        <taxon>Desulfobacterales</taxon>
        <taxon>Desulfobacterales incertae sedis</taxon>
        <taxon>Candidatus Desulfatibia</taxon>
    </lineage>
</organism>
<name>A0A8J6P1T3_9BACT</name>
<dbReference type="InterPro" id="IPR010921">
    <property type="entry name" value="Trp_repressor/repl_initiator"/>
</dbReference>
<protein>
    <recommendedName>
        <fullName evidence="3">Chromosomal replication initiator DnaA C-terminal domain-containing protein</fullName>
    </recommendedName>
</protein>
<dbReference type="SUPFAM" id="SSF48295">
    <property type="entry name" value="TrpR-like"/>
    <property type="match status" value="1"/>
</dbReference>
<dbReference type="EMBL" id="JACNIG010000145">
    <property type="protein sequence ID" value="MBC8431477.1"/>
    <property type="molecule type" value="Genomic_DNA"/>
</dbReference>
<dbReference type="Gene3D" id="1.10.1750.10">
    <property type="match status" value="1"/>
</dbReference>
<proteinExistence type="predicted"/>